<dbReference type="InterPro" id="IPR020843">
    <property type="entry name" value="ER"/>
</dbReference>
<name>A0A7X2ITZ8_9BURK</name>
<comment type="caution">
    <text evidence="4">The sequence shown here is derived from an EMBL/GenBank/DDBJ whole genome shotgun (WGS) entry which is preliminary data.</text>
</comment>
<dbReference type="Pfam" id="PF08240">
    <property type="entry name" value="ADH_N"/>
    <property type="match status" value="1"/>
</dbReference>
<evidence type="ECO:0000256" key="1">
    <source>
        <dbReference type="ARBA" id="ARBA00022857"/>
    </source>
</evidence>
<sequence>MRAIVRQQFGGPEVLIEQTLPRPAPAPGHILIQVRAFGLNHAELYMRRGEWGSVAPVSGIECVGTVADDPDGRLAPGQTVLAAMGGMGRTIAGSYAEFVAVPQANVVPVETRLPWTQLAIVPESYGVAWSCLKQCLQLQPGQRVLVRGANSSLGRAALDLARFLGAHATGTTRSAGHIAELEALGAGRVIVAGTSLSAAEAGQFDAVLDVLGNSSLRDSLRLAVPGGRVCLAGFLAGLAPLDGFNPLADMPSTVQLSFFGSFNFGGPGHGMDAIPYQDIVDAMANGQLRGRPACTFDFGQIREAHALMESHRANGKLVVQLDATDRQ</sequence>
<protein>
    <submittedName>
        <fullName evidence="4">Zinc-binding dehydrogenase</fullName>
    </submittedName>
</protein>
<keyword evidence="5" id="KW-1185">Reference proteome</keyword>
<proteinExistence type="predicted"/>
<evidence type="ECO:0000313" key="5">
    <source>
        <dbReference type="Proteomes" id="UP000446768"/>
    </source>
</evidence>
<dbReference type="EMBL" id="WKJJ01000027">
    <property type="protein sequence ID" value="MRV76071.1"/>
    <property type="molecule type" value="Genomic_DNA"/>
</dbReference>
<evidence type="ECO:0000313" key="4">
    <source>
        <dbReference type="EMBL" id="MRV76071.1"/>
    </source>
</evidence>
<dbReference type="Gene3D" id="3.40.50.720">
    <property type="entry name" value="NAD(P)-binding Rossmann-like Domain"/>
    <property type="match status" value="1"/>
</dbReference>
<feature type="domain" description="Enoyl reductase (ER)" evidence="3">
    <location>
        <begin position="10"/>
        <end position="319"/>
    </location>
</feature>
<dbReference type="Pfam" id="PF13602">
    <property type="entry name" value="ADH_zinc_N_2"/>
    <property type="match status" value="1"/>
</dbReference>
<keyword evidence="1" id="KW-0521">NADP</keyword>
<dbReference type="GO" id="GO:0070402">
    <property type="term" value="F:NADPH binding"/>
    <property type="evidence" value="ECO:0007669"/>
    <property type="project" value="TreeGrafter"/>
</dbReference>
<dbReference type="InterPro" id="IPR013154">
    <property type="entry name" value="ADH-like_N"/>
</dbReference>
<organism evidence="4 5">
    <name type="scientific">Pseudoduganella rivuli</name>
    <dbReference type="NCBI Taxonomy" id="2666085"/>
    <lineage>
        <taxon>Bacteria</taxon>
        <taxon>Pseudomonadati</taxon>
        <taxon>Pseudomonadota</taxon>
        <taxon>Betaproteobacteria</taxon>
        <taxon>Burkholderiales</taxon>
        <taxon>Oxalobacteraceae</taxon>
        <taxon>Telluria group</taxon>
        <taxon>Pseudoduganella</taxon>
    </lineage>
</organism>
<dbReference type="InterPro" id="IPR036291">
    <property type="entry name" value="NAD(P)-bd_dom_sf"/>
</dbReference>
<dbReference type="PANTHER" id="PTHR48106:SF18">
    <property type="entry name" value="QUINONE OXIDOREDUCTASE PIG3"/>
    <property type="match status" value="1"/>
</dbReference>
<dbReference type="GO" id="GO:0016651">
    <property type="term" value="F:oxidoreductase activity, acting on NAD(P)H"/>
    <property type="evidence" value="ECO:0007669"/>
    <property type="project" value="TreeGrafter"/>
</dbReference>
<reference evidence="4 5" key="1">
    <citation type="submission" date="2019-11" db="EMBL/GenBank/DDBJ databases">
        <title>Novel species isolated from a subtropical stream in China.</title>
        <authorList>
            <person name="Lu H."/>
        </authorList>
    </citation>
    <scope>NUCLEOTIDE SEQUENCE [LARGE SCALE GENOMIC DNA]</scope>
    <source>
        <strain evidence="4 5">FT92W</strain>
    </source>
</reference>
<dbReference type="PANTHER" id="PTHR48106">
    <property type="entry name" value="QUINONE OXIDOREDUCTASE PIG3-RELATED"/>
    <property type="match status" value="1"/>
</dbReference>
<dbReference type="AlphaFoldDB" id="A0A7X2ITZ8"/>
<evidence type="ECO:0000256" key="2">
    <source>
        <dbReference type="ARBA" id="ARBA00023002"/>
    </source>
</evidence>
<dbReference type="RefSeq" id="WP_154381231.1">
    <property type="nucleotide sequence ID" value="NZ_WKJJ01000027.1"/>
</dbReference>
<accession>A0A7X2ITZ8</accession>
<keyword evidence="2" id="KW-0560">Oxidoreductase</keyword>
<dbReference type="Proteomes" id="UP000446768">
    <property type="component" value="Unassembled WGS sequence"/>
</dbReference>
<dbReference type="SUPFAM" id="SSF50129">
    <property type="entry name" value="GroES-like"/>
    <property type="match status" value="1"/>
</dbReference>
<dbReference type="SMART" id="SM00829">
    <property type="entry name" value="PKS_ER"/>
    <property type="match status" value="1"/>
</dbReference>
<evidence type="ECO:0000259" key="3">
    <source>
        <dbReference type="SMART" id="SM00829"/>
    </source>
</evidence>
<dbReference type="InterPro" id="IPR011032">
    <property type="entry name" value="GroES-like_sf"/>
</dbReference>
<dbReference type="Gene3D" id="3.90.180.10">
    <property type="entry name" value="Medium-chain alcohol dehydrogenases, catalytic domain"/>
    <property type="match status" value="1"/>
</dbReference>
<gene>
    <name evidence="4" type="ORF">GJ700_30595</name>
</gene>
<dbReference type="SUPFAM" id="SSF51735">
    <property type="entry name" value="NAD(P)-binding Rossmann-fold domains"/>
    <property type="match status" value="1"/>
</dbReference>